<feature type="domain" description="RNA polymerase sigma-70 region 2" evidence="5">
    <location>
        <begin position="38"/>
        <end position="105"/>
    </location>
</feature>
<dbReference type="Gene3D" id="1.10.10.10">
    <property type="entry name" value="Winged helix-like DNA-binding domain superfamily/Winged helix DNA-binding domain"/>
    <property type="match status" value="1"/>
</dbReference>
<dbReference type="Proteomes" id="UP000184112">
    <property type="component" value="Unassembled WGS sequence"/>
</dbReference>
<dbReference type="InterPro" id="IPR036388">
    <property type="entry name" value="WH-like_DNA-bd_sf"/>
</dbReference>
<dbReference type="Pfam" id="PF04542">
    <property type="entry name" value="Sigma70_r2"/>
    <property type="match status" value="1"/>
</dbReference>
<comment type="similarity">
    <text evidence="1">Belongs to the sigma-70 factor family. ECF subfamily.</text>
</comment>
<evidence type="ECO:0000256" key="4">
    <source>
        <dbReference type="ARBA" id="ARBA00023163"/>
    </source>
</evidence>
<accession>A0A1M5W6J9</accession>
<name>A0A1M5W6J9_FLAJO</name>
<feature type="domain" description="RNA polymerase sigma factor 70 region 4 type 2" evidence="6">
    <location>
        <begin position="138"/>
        <end position="189"/>
    </location>
</feature>
<dbReference type="GO" id="GO:0006352">
    <property type="term" value="P:DNA-templated transcription initiation"/>
    <property type="evidence" value="ECO:0007669"/>
    <property type="project" value="InterPro"/>
</dbReference>
<dbReference type="NCBIfam" id="TIGR02937">
    <property type="entry name" value="sigma70-ECF"/>
    <property type="match status" value="1"/>
</dbReference>
<dbReference type="InterPro" id="IPR039425">
    <property type="entry name" value="RNA_pol_sigma-70-like"/>
</dbReference>
<dbReference type="Gene3D" id="1.10.1740.10">
    <property type="match status" value="1"/>
</dbReference>
<sequence length="193" mass="22875">MESKNSLKERKASMENEKTDIDLWNQIRKGDIQAYNKLYDRYIDSLFTFGIQYTNDETLVQDAIHDIFVELHRYHKTVSEQVQIKSYLFKSLHNDIYKKLKRQSKTVLFDYFTEDVSETDSVQEQLILEEITFSKNAKLESALSSLTKKQRQALNLRFTQDLSYEEISSTLGISLESCRTLIYRSLKDLRLRF</sequence>
<reference evidence="7 8" key="1">
    <citation type="submission" date="2016-11" db="EMBL/GenBank/DDBJ databases">
        <authorList>
            <person name="Jaros S."/>
            <person name="Januszkiewicz K."/>
            <person name="Wedrychowicz H."/>
        </authorList>
    </citation>
    <scope>NUCLEOTIDE SEQUENCE [LARGE SCALE GENOMIC DNA]</scope>
    <source>
        <strain evidence="7 8">DSM 6792</strain>
    </source>
</reference>
<organism evidence="7 8">
    <name type="scientific">Flavobacterium johnsoniae</name>
    <name type="common">Cytophaga johnsonae</name>
    <dbReference type="NCBI Taxonomy" id="986"/>
    <lineage>
        <taxon>Bacteria</taxon>
        <taxon>Pseudomonadati</taxon>
        <taxon>Bacteroidota</taxon>
        <taxon>Flavobacteriia</taxon>
        <taxon>Flavobacteriales</taxon>
        <taxon>Flavobacteriaceae</taxon>
        <taxon>Flavobacterium</taxon>
    </lineage>
</organism>
<dbReference type="InterPro" id="IPR013324">
    <property type="entry name" value="RNA_pol_sigma_r3/r4-like"/>
</dbReference>
<keyword evidence="4" id="KW-0804">Transcription</keyword>
<gene>
    <name evidence="7" type="ORF">SAMN05444388_12410</name>
</gene>
<dbReference type="GO" id="GO:0003677">
    <property type="term" value="F:DNA binding"/>
    <property type="evidence" value="ECO:0007669"/>
    <property type="project" value="InterPro"/>
</dbReference>
<keyword evidence="2" id="KW-0805">Transcription regulation</keyword>
<dbReference type="AlphaFoldDB" id="A0A1M5W6J9"/>
<dbReference type="GO" id="GO:0016987">
    <property type="term" value="F:sigma factor activity"/>
    <property type="evidence" value="ECO:0007669"/>
    <property type="project" value="UniProtKB-KW"/>
</dbReference>
<dbReference type="InterPro" id="IPR013249">
    <property type="entry name" value="RNA_pol_sigma70_r4_t2"/>
</dbReference>
<evidence type="ECO:0000313" key="7">
    <source>
        <dbReference type="EMBL" id="SHH83116.1"/>
    </source>
</evidence>
<proteinExistence type="inferred from homology"/>
<evidence type="ECO:0000256" key="1">
    <source>
        <dbReference type="ARBA" id="ARBA00010641"/>
    </source>
</evidence>
<keyword evidence="3" id="KW-0731">Sigma factor</keyword>
<dbReference type="EMBL" id="FQWH01000024">
    <property type="protein sequence ID" value="SHH83116.1"/>
    <property type="molecule type" value="Genomic_DNA"/>
</dbReference>
<dbReference type="PANTHER" id="PTHR43133">
    <property type="entry name" value="RNA POLYMERASE ECF-TYPE SIGMA FACTO"/>
    <property type="match status" value="1"/>
</dbReference>
<dbReference type="RefSeq" id="WP_139261765.1">
    <property type="nucleotide sequence ID" value="NZ_FQWH01000024.1"/>
</dbReference>
<evidence type="ECO:0000259" key="5">
    <source>
        <dbReference type="Pfam" id="PF04542"/>
    </source>
</evidence>
<evidence type="ECO:0000259" key="6">
    <source>
        <dbReference type="Pfam" id="PF08281"/>
    </source>
</evidence>
<dbReference type="Pfam" id="PF08281">
    <property type="entry name" value="Sigma70_r4_2"/>
    <property type="match status" value="1"/>
</dbReference>
<dbReference type="InterPro" id="IPR013325">
    <property type="entry name" value="RNA_pol_sigma_r2"/>
</dbReference>
<dbReference type="SUPFAM" id="SSF88659">
    <property type="entry name" value="Sigma3 and sigma4 domains of RNA polymerase sigma factors"/>
    <property type="match status" value="1"/>
</dbReference>
<dbReference type="PANTHER" id="PTHR43133:SF46">
    <property type="entry name" value="RNA POLYMERASE SIGMA-70 FACTOR ECF SUBFAMILY"/>
    <property type="match status" value="1"/>
</dbReference>
<evidence type="ECO:0000256" key="3">
    <source>
        <dbReference type="ARBA" id="ARBA00023082"/>
    </source>
</evidence>
<dbReference type="InterPro" id="IPR014284">
    <property type="entry name" value="RNA_pol_sigma-70_dom"/>
</dbReference>
<protein>
    <submittedName>
        <fullName evidence="7">RNA polymerase sigma-70 factor, ECF subfamily</fullName>
    </submittedName>
</protein>
<evidence type="ECO:0000313" key="8">
    <source>
        <dbReference type="Proteomes" id="UP000184112"/>
    </source>
</evidence>
<evidence type="ECO:0000256" key="2">
    <source>
        <dbReference type="ARBA" id="ARBA00023015"/>
    </source>
</evidence>
<dbReference type="SUPFAM" id="SSF88946">
    <property type="entry name" value="Sigma2 domain of RNA polymerase sigma factors"/>
    <property type="match status" value="1"/>
</dbReference>
<dbReference type="CDD" id="cd06171">
    <property type="entry name" value="Sigma70_r4"/>
    <property type="match status" value="1"/>
</dbReference>
<dbReference type="InterPro" id="IPR007627">
    <property type="entry name" value="RNA_pol_sigma70_r2"/>
</dbReference>